<dbReference type="KEGG" id="pmak:PMPD1_1763"/>
<dbReference type="InterPro" id="IPR000873">
    <property type="entry name" value="AMP-dep_synth/lig_dom"/>
</dbReference>
<evidence type="ECO:0000259" key="1">
    <source>
        <dbReference type="Pfam" id="PF00501"/>
    </source>
</evidence>
<dbReference type="RefSeq" id="WP_354292831.1">
    <property type="nucleotide sequence ID" value="NZ_CP054212.1"/>
</dbReference>
<dbReference type="SUPFAM" id="SSF56801">
    <property type="entry name" value="Acetyl-CoA synthetase-like"/>
    <property type="match status" value="1"/>
</dbReference>
<feature type="domain" description="AMP-dependent synthetase/ligase" evidence="1">
    <location>
        <begin position="13"/>
        <end position="282"/>
    </location>
</feature>
<organism evidence="2 3">
    <name type="scientific">Paramixta manurensis</name>
    <dbReference type="NCBI Taxonomy" id="2740817"/>
    <lineage>
        <taxon>Bacteria</taxon>
        <taxon>Pseudomonadati</taxon>
        <taxon>Pseudomonadota</taxon>
        <taxon>Gammaproteobacteria</taxon>
        <taxon>Enterobacterales</taxon>
        <taxon>Erwiniaceae</taxon>
        <taxon>Paramixta</taxon>
    </lineage>
</organism>
<dbReference type="PANTHER" id="PTHR43767:SF1">
    <property type="entry name" value="NONRIBOSOMAL PEPTIDE SYNTHASE PES1 (EUROFUNG)-RELATED"/>
    <property type="match status" value="1"/>
</dbReference>
<dbReference type="EMBL" id="CP054212">
    <property type="protein sequence ID" value="QKJ86713.1"/>
    <property type="molecule type" value="Genomic_DNA"/>
</dbReference>
<sequence>MTALPLHRWLDEAQEDREVAWRGDERLTLAQLRRQVIALCVRLQADSGVRWALCFDDSFWFTVALLAVLHAGKTPVILGHSRPSLLAEQATQFDGVLTDTALESATHASLRLPVAEQKETYTLPPLPQNAEVVLFTSGSTGLPREVRKPVACLDREAGWLAQRWGESLRGCSVVASVSHQHLYGFAFRIILPMALGLPFDCRQSLYSEQLSAQSRLRRYLFISSPAFLRRLDLSLPAPRFARVFSAGSALHWTTAEAVWRWFNQPVSEIYGSTETGVLAWRMCDEEYTAWVPFAEVSFQQDVSSRWVAHSPIIPQKAGWQLDDKLVFLPGGGFQLAGRHDRIVKVEDKRVSLSEIERRLVALPEISDAAALALVRHGRTAIGVVLVLQDGVGAETLPRLKRQWRSELQRWLEPVALPRYWRVVASIPQNSQSKRAWPQIEELFHAAG</sequence>
<dbReference type="PANTHER" id="PTHR43767">
    <property type="entry name" value="LONG-CHAIN-FATTY-ACID--COA LIGASE"/>
    <property type="match status" value="1"/>
</dbReference>
<dbReference type="InterPro" id="IPR042099">
    <property type="entry name" value="ANL_N_sf"/>
</dbReference>
<evidence type="ECO:0000313" key="2">
    <source>
        <dbReference type="EMBL" id="QKJ86713.1"/>
    </source>
</evidence>
<dbReference type="InterPro" id="IPR020845">
    <property type="entry name" value="AMP-binding_CS"/>
</dbReference>
<dbReference type="InterPro" id="IPR050237">
    <property type="entry name" value="ATP-dep_AMP-bd_enzyme"/>
</dbReference>
<keyword evidence="3" id="KW-1185">Reference proteome</keyword>
<protein>
    <submittedName>
        <fullName evidence="2">Acyl-CoA synthetase</fullName>
    </submittedName>
</protein>
<accession>A0A6M8UN36</accession>
<dbReference type="AlphaFoldDB" id="A0A6M8UN36"/>
<name>A0A6M8UN36_9GAMM</name>
<reference evidence="2 3" key="1">
    <citation type="submission" date="2020-06" db="EMBL/GenBank/DDBJ databases">
        <title>Genome sequence of Paramixta manurensis strain PD-1.</title>
        <authorList>
            <person name="Lee C.W."/>
            <person name="Kim J."/>
        </authorList>
    </citation>
    <scope>NUCLEOTIDE SEQUENCE [LARGE SCALE GENOMIC DNA]</scope>
    <source>
        <strain evidence="2 3">PD-1</strain>
    </source>
</reference>
<proteinExistence type="predicted"/>
<dbReference type="GO" id="GO:0016878">
    <property type="term" value="F:acid-thiol ligase activity"/>
    <property type="evidence" value="ECO:0007669"/>
    <property type="project" value="UniProtKB-ARBA"/>
</dbReference>
<dbReference type="Gene3D" id="3.30.300.30">
    <property type="match status" value="1"/>
</dbReference>
<dbReference type="Proteomes" id="UP000505325">
    <property type="component" value="Chromosome"/>
</dbReference>
<dbReference type="Pfam" id="PF00501">
    <property type="entry name" value="AMP-binding"/>
    <property type="match status" value="1"/>
</dbReference>
<evidence type="ECO:0000313" key="3">
    <source>
        <dbReference type="Proteomes" id="UP000505325"/>
    </source>
</evidence>
<dbReference type="InterPro" id="IPR045851">
    <property type="entry name" value="AMP-bd_C_sf"/>
</dbReference>
<gene>
    <name evidence="2" type="ORF">PMPD1_1763</name>
</gene>
<dbReference type="Gene3D" id="3.40.50.12780">
    <property type="entry name" value="N-terminal domain of ligase-like"/>
    <property type="match status" value="1"/>
</dbReference>
<dbReference type="PROSITE" id="PS00455">
    <property type="entry name" value="AMP_BINDING"/>
    <property type="match status" value="1"/>
</dbReference>